<feature type="compositionally biased region" description="Basic and acidic residues" evidence="1">
    <location>
        <begin position="63"/>
        <end position="74"/>
    </location>
</feature>
<evidence type="ECO:0000313" key="2">
    <source>
        <dbReference type="EMBL" id="KAJ1208265.1"/>
    </source>
</evidence>
<name>A0AAV7W2S5_PLEWA</name>
<evidence type="ECO:0000313" key="3">
    <source>
        <dbReference type="Proteomes" id="UP001066276"/>
    </source>
</evidence>
<protein>
    <submittedName>
        <fullName evidence="2">Uncharacterized protein</fullName>
    </submittedName>
</protein>
<comment type="caution">
    <text evidence="2">The sequence shown here is derived from an EMBL/GenBank/DDBJ whole genome shotgun (WGS) entry which is preliminary data.</text>
</comment>
<organism evidence="2 3">
    <name type="scientific">Pleurodeles waltl</name>
    <name type="common">Iberian ribbed newt</name>
    <dbReference type="NCBI Taxonomy" id="8319"/>
    <lineage>
        <taxon>Eukaryota</taxon>
        <taxon>Metazoa</taxon>
        <taxon>Chordata</taxon>
        <taxon>Craniata</taxon>
        <taxon>Vertebrata</taxon>
        <taxon>Euteleostomi</taxon>
        <taxon>Amphibia</taxon>
        <taxon>Batrachia</taxon>
        <taxon>Caudata</taxon>
        <taxon>Salamandroidea</taxon>
        <taxon>Salamandridae</taxon>
        <taxon>Pleurodelinae</taxon>
        <taxon>Pleurodeles</taxon>
    </lineage>
</organism>
<feature type="compositionally biased region" description="Acidic residues" evidence="1">
    <location>
        <begin position="124"/>
        <end position="135"/>
    </location>
</feature>
<proteinExistence type="predicted"/>
<accession>A0AAV7W2S5</accession>
<feature type="region of interest" description="Disordered" evidence="1">
    <location>
        <begin position="1"/>
        <end position="192"/>
    </location>
</feature>
<feature type="compositionally biased region" description="Low complexity" evidence="1">
    <location>
        <begin position="84"/>
        <end position="94"/>
    </location>
</feature>
<feature type="compositionally biased region" description="Polar residues" evidence="1">
    <location>
        <begin position="181"/>
        <end position="192"/>
    </location>
</feature>
<evidence type="ECO:0000256" key="1">
    <source>
        <dbReference type="SAM" id="MobiDB-lite"/>
    </source>
</evidence>
<feature type="compositionally biased region" description="Basic and acidic residues" evidence="1">
    <location>
        <begin position="1"/>
        <end position="17"/>
    </location>
</feature>
<dbReference type="AlphaFoldDB" id="A0AAV7W2S5"/>
<reference evidence="2" key="1">
    <citation type="journal article" date="2022" name="bioRxiv">
        <title>Sequencing and chromosome-scale assembly of the giantPleurodeles waltlgenome.</title>
        <authorList>
            <person name="Brown T."/>
            <person name="Elewa A."/>
            <person name="Iarovenko S."/>
            <person name="Subramanian E."/>
            <person name="Araus A.J."/>
            <person name="Petzold A."/>
            <person name="Susuki M."/>
            <person name="Suzuki K.-i.T."/>
            <person name="Hayashi T."/>
            <person name="Toyoda A."/>
            <person name="Oliveira C."/>
            <person name="Osipova E."/>
            <person name="Leigh N.D."/>
            <person name="Simon A."/>
            <person name="Yun M.H."/>
        </authorList>
    </citation>
    <scope>NUCLEOTIDE SEQUENCE</scope>
    <source>
        <strain evidence="2">20211129_DDA</strain>
        <tissue evidence="2">Liver</tissue>
    </source>
</reference>
<keyword evidence="3" id="KW-1185">Reference proteome</keyword>
<gene>
    <name evidence="2" type="ORF">NDU88_003651</name>
</gene>
<feature type="compositionally biased region" description="Polar residues" evidence="1">
    <location>
        <begin position="38"/>
        <end position="53"/>
    </location>
</feature>
<dbReference type="EMBL" id="JANPWB010000002">
    <property type="protein sequence ID" value="KAJ1208265.1"/>
    <property type="molecule type" value="Genomic_DNA"/>
</dbReference>
<dbReference type="Proteomes" id="UP001066276">
    <property type="component" value="Chromosome 1_2"/>
</dbReference>
<sequence>MTLHGVRDPGRDMERVDPAASGRVAHTYRTPWEKEKQSANVQFGGQGTNTAEKTWSWIDEQPTGDKNHTPENRHSDRKGKHKQNNSSRRNSPSPLEILKERQKAMEAAASLSGSDHGSPKQSQDDIEQSESEQESELSLASDKQGPDVTMRTSDITIRWTIRKSQPQRHENLRRKKHATPISKSMNTDNPAE</sequence>